<evidence type="ECO:0000313" key="22">
    <source>
        <dbReference type="Proteomes" id="UP000318823"/>
    </source>
</evidence>
<evidence type="ECO:0000313" key="17">
    <source>
        <dbReference type="EMBL" id="SDH82571.1"/>
    </source>
</evidence>
<dbReference type="EMBL" id="VWLB01000059">
    <property type="protein sequence ID" value="KAA3922872.1"/>
    <property type="molecule type" value="Genomic_DNA"/>
</dbReference>
<dbReference type="EMBL" id="FNDO01000014">
    <property type="protein sequence ID" value="SDH82571.1"/>
    <property type="molecule type" value="Genomic_DNA"/>
</dbReference>
<dbReference type="Proteomes" id="UP000365824">
    <property type="component" value="Unassembled WGS sequence"/>
</dbReference>
<dbReference type="SUPFAM" id="SSF53927">
    <property type="entry name" value="Cytidine deaminase-like"/>
    <property type="match status" value="1"/>
</dbReference>
<dbReference type="CDD" id="cd01285">
    <property type="entry name" value="nucleoside_deaminase"/>
    <property type="match status" value="1"/>
</dbReference>
<evidence type="ECO:0000313" key="25">
    <source>
        <dbReference type="Proteomes" id="UP000460135"/>
    </source>
</evidence>
<keyword evidence="26" id="KW-1185">Reference proteome</keyword>
<dbReference type="Proteomes" id="UP001219389">
    <property type="component" value="Unassembled WGS sequence"/>
</dbReference>
<evidence type="ECO:0000313" key="7">
    <source>
        <dbReference type="EMBL" id="KAA3922872.1"/>
    </source>
</evidence>
<name>A0A139KRX1_BACOV</name>
<accession>A0A139KRX1</accession>
<reference evidence="13" key="6">
    <citation type="submission" date="2019-07" db="EMBL/GenBank/DDBJ databases">
        <authorList>
            <person name="Ross B.D."/>
            <person name="Verster A.J."/>
            <person name="Radey M.C."/>
            <person name="Schmidtke D.T."/>
            <person name="Pope C.E."/>
            <person name="Hoffman L.R."/>
            <person name="Hajjar A."/>
            <person name="Peterson S.B."/>
            <person name="Borenstein E."/>
            <person name="Mougous J.D."/>
        </authorList>
    </citation>
    <scope>NUCLEOTIDE SEQUENCE</scope>
    <source>
        <strain evidence="13">3725 D1 iv</strain>
    </source>
</reference>
<keyword evidence="4" id="KW-0862">Zinc</keyword>
<evidence type="ECO:0000259" key="5">
    <source>
        <dbReference type="PROSITE" id="PS51747"/>
    </source>
</evidence>
<evidence type="ECO:0000313" key="26">
    <source>
        <dbReference type="Proteomes" id="UP000473905"/>
    </source>
</evidence>
<evidence type="ECO:0000313" key="16">
    <source>
        <dbReference type="EMBL" id="SDB75314.1"/>
    </source>
</evidence>
<dbReference type="STRING" id="28116.Bovatus_00163"/>
<dbReference type="Pfam" id="PF00383">
    <property type="entry name" value="dCMP_cyt_deam_1"/>
    <property type="match status" value="1"/>
</dbReference>
<reference evidence="13" key="3">
    <citation type="journal article" date="2018" name="Nature">
        <title>Human gut bacteria contain acquired interbacterial defence systems.</title>
        <authorList>
            <person name="Ross B.D."/>
            <person name="Verster A.J."/>
            <person name="Radey M.C."/>
            <person name="Schmidtke D.T."/>
            <person name="Pope C.E."/>
            <person name="Hoffman L.R."/>
            <person name="Hajjar A."/>
            <person name="Peterson S.B."/>
            <person name="Borenstein E."/>
            <person name="Mougous J."/>
        </authorList>
    </citation>
    <scope>NUCLEOTIDE SEQUENCE</scope>
    <source>
        <strain evidence="13">3725 D1 iv</strain>
    </source>
</reference>
<dbReference type="Proteomes" id="UP000183670">
    <property type="component" value="Unassembled WGS sequence"/>
</dbReference>
<dbReference type="PATRIC" id="fig|28116.10.peg.4623"/>
<evidence type="ECO:0000313" key="21">
    <source>
        <dbReference type="Proteomes" id="UP000286031"/>
    </source>
</evidence>
<dbReference type="Proteomes" id="UP000181870">
    <property type="component" value="Unassembled WGS sequence"/>
</dbReference>
<dbReference type="PROSITE" id="PS00903">
    <property type="entry name" value="CYT_DCMP_DEAMINASES_1"/>
    <property type="match status" value="1"/>
</dbReference>
<dbReference type="GeneID" id="29454955"/>
<dbReference type="Proteomes" id="UP000286031">
    <property type="component" value="Unassembled WGS sequence"/>
</dbReference>
<evidence type="ECO:0000313" key="6">
    <source>
        <dbReference type="EMBL" id="KAA3804576.1"/>
    </source>
</evidence>
<dbReference type="Proteomes" id="UP000318823">
    <property type="component" value="Chromosome"/>
</dbReference>
<comment type="similarity">
    <text evidence="1">Belongs to the cytidine and deoxycytidylate deaminase family.</text>
</comment>
<dbReference type="Proteomes" id="UP000460135">
    <property type="component" value="Unassembled WGS sequence"/>
</dbReference>
<reference evidence="23 24" key="5">
    <citation type="journal article" date="2019" name="Nat. Med.">
        <title>A library of human gut bacterial isolates paired with longitudinal multiomics data enables mechanistic microbiome research.</title>
        <authorList>
            <person name="Poyet M."/>
            <person name="Groussin M."/>
            <person name="Gibbons S.M."/>
            <person name="Avila-Pacheco J."/>
            <person name="Jiang X."/>
            <person name="Kearney S.M."/>
            <person name="Perrotta A.R."/>
            <person name="Berdy B."/>
            <person name="Zhao S."/>
            <person name="Lieberman T.D."/>
            <person name="Swanson P.K."/>
            <person name="Smith M."/>
            <person name="Roesemann S."/>
            <person name="Alexander J.E."/>
            <person name="Rich S.A."/>
            <person name="Livny J."/>
            <person name="Vlamakis H."/>
            <person name="Clish C."/>
            <person name="Bullock K."/>
            <person name="Deik A."/>
            <person name="Scott J."/>
            <person name="Pierce K.A."/>
            <person name="Xavier R.J."/>
            <person name="Alm E.J."/>
        </authorList>
    </citation>
    <scope>NUCLEOTIDE SEQUENCE [LARGE SCALE GENOMIC DNA]</scope>
    <source>
        <strain evidence="8 26">BIOML-A134</strain>
        <strain evidence="10 24">BIOML-A15</strain>
        <strain evidence="7 23">BIOML-A160</strain>
        <strain evidence="6 25">BIOML-A183</strain>
        <strain evidence="9 27">BIOML-A41</strain>
    </source>
</reference>
<feature type="domain" description="CMP/dCMP-type deaminase" evidence="5">
    <location>
        <begin position="1"/>
        <end position="113"/>
    </location>
</feature>
<dbReference type="EMBL" id="QSBI01000047">
    <property type="protein sequence ID" value="RGX05901.1"/>
    <property type="molecule type" value="Genomic_DNA"/>
</dbReference>
<dbReference type="KEGG" id="boa:Bovatus_00163"/>
<dbReference type="EMBL" id="VWGP01000028">
    <property type="protein sequence ID" value="KAA4527774.1"/>
    <property type="molecule type" value="Genomic_DNA"/>
</dbReference>
<evidence type="ECO:0000313" key="24">
    <source>
        <dbReference type="Proteomes" id="UP000424805"/>
    </source>
</evidence>
<dbReference type="EMBL" id="CP041395">
    <property type="protein sequence ID" value="QDM08403.1"/>
    <property type="molecule type" value="Genomic_DNA"/>
</dbReference>
<evidence type="ECO:0000313" key="23">
    <source>
        <dbReference type="Proteomes" id="UP000365824"/>
    </source>
</evidence>
<dbReference type="EMBL" id="VWFP01000027">
    <property type="protein sequence ID" value="KAA4621973.1"/>
    <property type="molecule type" value="Genomic_DNA"/>
</dbReference>
<dbReference type="GO" id="GO:0006152">
    <property type="term" value="P:purine nucleoside catabolic process"/>
    <property type="evidence" value="ECO:0007669"/>
    <property type="project" value="TreeGrafter"/>
</dbReference>
<evidence type="ECO:0000256" key="4">
    <source>
        <dbReference type="ARBA" id="ARBA00022833"/>
    </source>
</evidence>
<evidence type="ECO:0000313" key="15">
    <source>
        <dbReference type="EMBL" id="RGX05901.1"/>
    </source>
</evidence>
<evidence type="ECO:0000313" key="14">
    <source>
        <dbReference type="EMBL" id="RGS84595.1"/>
    </source>
</evidence>
<dbReference type="EMBL" id="VWLX01000008">
    <property type="protein sequence ID" value="KAA3804576.1"/>
    <property type="molecule type" value="Genomic_DNA"/>
</dbReference>
<gene>
    <name evidence="15" type="ORF">DWV35_23945</name>
    <name evidence="14" type="ORF">DWX70_09480</name>
    <name evidence="13" type="ORF">DYI28_06555</name>
    <name evidence="9" type="ORF">F3B85_24415</name>
    <name evidence="10" type="ORF">F3B90_21085</name>
    <name evidence="8" type="ORF">F3D66_24525</name>
    <name evidence="7" type="ORF">F3F25_25160</name>
    <name evidence="6" type="ORF">F3F51_12280</name>
    <name evidence="11" type="ORF">PO240_15640</name>
    <name evidence="12" type="ORF">PO382_08480</name>
    <name evidence="16" type="ORF">SAMN05192581_1001202</name>
    <name evidence="17" type="ORF">SAMN05192582_101451</name>
</gene>
<dbReference type="InterPro" id="IPR016192">
    <property type="entry name" value="APOBEC/CMP_deaminase_Zn-bd"/>
</dbReference>
<evidence type="ECO:0000313" key="12">
    <source>
        <dbReference type="EMBL" id="MDC2742257.1"/>
    </source>
</evidence>
<dbReference type="InterPro" id="IPR016193">
    <property type="entry name" value="Cytidine_deaminase-like"/>
</dbReference>
<dbReference type="EMBL" id="FMYE01000001">
    <property type="protein sequence ID" value="SDB75314.1"/>
    <property type="molecule type" value="Genomic_DNA"/>
</dbReference>
<keyword evidence="2" id="KW-0479">Metal-binding</keyword>
<dbReference type="FunFam" id="3.40.140.10:FF:000011">
    <property type="entry name" value="tRNA-specific adenosine deaminase"/>
    <property type="match status" value="1"/>
</dbReference>
<proteinExistence type="inferred from homology"/>
<evidence type="ECO:0000313" key="20">
    <source>
        <dbReference type="Proteomes" id="UP000266492"/>
    </source>
</evidence>
<organism evidence="9 27">
    <name type="scientific">Bacteroides ovatus</name>
    <dbReference type="NCBI Taxonomy" id="28116"/>
    <lineage>
        <taxon>Bacteria</taxon>
        <taxon>Pseudomonadati</taxon>
        <taxon>Bacteroidota</taxon>
        <taxon>Bacteroidia</taxon>
        <taxon>Bacteroidales</taxon>
        <taxon>Bacteroidaceae</taxon>
        <taxon>Bacteroides</taxon>
    </lineage>
</organism>
<dbReference type="Gene3D" id="3.40.140.10">
    <property type="entry name" value="Cytidine Deaminase, domain 2"/>
    <property type="match status" value="1"/>
</dbReference>
<reference evidence="11" key="7">
    <citation type="submission" date="2022-10" db="EMBL/GenBank/DDBJ databases">
        <title>Human gut microbiome strain richness.</title>
        <authorList>
            <person name="Chen-Liaw A."/>
        </authorList>
    </citation>
    <scope>NUCLEOTIDE SEQUENCE</scope>
    <source>
        <strain evidence="12">BSD2780120875st1_E1_BSD2780120875_150330</strain>
        <strain evidence="11">F7_m1001271B151109d0_201107</strain>
    </source>
</reference>
<dbReference type="Proteomes" id="UP000478493">
    <property type="component" value="Unassembled WGS sequence"/>
</dbReference>
<evidence type="ECO:0000256" key="1">
    <source>
        <dbReference type="ARBA" id="ARBA00006576"/>
    </source>
</evidence>
<protein>
    <submittedName>
        <fullName evidence="9">Nucleoside deaminase</fullName>
    </submittedName>
    <submittedName>
        <fullName evidence="16">tRNA(Arg) A34 adenosine deaminase TadA</fullName>
    </submittedName>
</protein>
<evidence type="ECO:0000313" key="9">
    <source>
        <dbReference type="EMBL" id="KAA4527774.1"/>
    </source>
</evidence>
<dbReference type="EMBL" id="JAQNZF010000009">
    <property type="protein sequence ID" value="MDC2742257.1"/>
    <property type="molecule type" value="Genomic_DNA"/>
</dbReference>
<dbReference type="Proteomes" id="UP000473905">
    <property type="component" value="Unassembled WGS sequence"/>
</dbReference>
<evidence type="ECO:0000313" key="10">
    <source>
        <dbReference type="EMBL" id="KAA4621973.1"/>
    </source>
</evidence>
<evidence type="ECO:0000256" key="3">
    <source>
        <dbReference type="ARBA" id="ARBA00022801"/>
    </source>
</evidence>
<dbReference type="Proteomes" id="UP000424805">
    <property type="component" value="Unassembled WGS sequence"/>
</dbReference>
<evidence type="ECO:0000313" key="18">
    <source>
        <dbReference type="Proteomes" id="UP000181870"/>
    </source>
</evidence>
<dbReference type="InterPro" id="IPR002125">
    <property type="entry name" value="CMP_dCMP_dom"/>
</dbReference>
<dbReference type="EMBL" id="JAQNWR010000010">
    <property type="protein sequence ID" value="MDC2409310.1"/>
    <property type="molecule type" value="Genomic_DNA"/>
</dbReference>
<reference evidence="22" key="2">
    <citation type="journal article" date="2018" name="J. Anim. Genet.">
        <title>Acquired interbacterial defense systems protect against interspecies antagonism in the human gut microbiome.</title>
        <authorList>
            <person name="Ross B.D."/>
            <person name="Verster A.J."/>
            <person name="Radey M.C."/>
            <person name="Schmidtke D.T."/>
            <person name="Pope C.E."/>
            <person name="Hoffman L.R."/>
            <person name="Hajjar A."/>
            <person name="Peterson S.B."/>
            <person name="Borenstein E."/>
            <person name="Mougous J."/>
        </authorList>
    </citation>
    <scope>NUCLEOTIDE SEQUENCE [LARGE SCALE GENOMIC DNA]</scope>
    <source>
        <strain evidence="22">3725 D1 iv</strain>
    </source>
</reference>
<dbReference type="PANTHER" id="PTHR11079">
    <property type="entry name" value="CYTOSINE DEAMINASE FAMILY MEMBER"/>
    <property type="match status" value="1"/>
</dbReference>
<sequence length="156" mass="17219">MTREDLMRKAIELSKENVENGGGPFGAVIATKEGEIVATGVNRVTASCDPTAHAEVSAIRAAAAKLGTFNLSGYEIYTSCEPCPMCLGAIYWARLDKMYYGNNKTDAKNIGFDDSFIYDELELKPEDRKLPSEILLHNEALTAFKAWAAKEDRVEY</sequence>
<dbReference type="GO" id="GO:0047974">
    <property type="term" value="F:guanosine deaminase activity"/>
    <property type="evidence" value="ECO:0007669"/>
    <property type="project" value="TreeGrafter"/>
</dbReference>
<dbReference type="GO" id="GO:0008270">
    <property type="term" value="F:zinc ion binding"/>
    <property type="evidence" value="ECO:0007669"/>
    <property type="project" value="InterPro"/>
</dbReference>
<dbReference type="Proteomes" id="UP001214017">
    <property type="component" value="Unassembled WGS sequence"/>
</dbReference>
<evidence type="ECO:0000313" key="13">
    <source>
        <dbReference type="EMBL" id="QDM08403.1"/>
    </source>
</evidence>
<dbReference type="PANTHER" id="PTHR11079:SF161">
    <property type="entry name" value="CMP_DCMP-TYPE DEAMINASE DOMAIN-CONTAINING PROTEIN"/>
    <property type="match status" value="1"/>
</dbReference>
<evidence type="ECO:0000313" key="8">
    <source>
        <dbReference type="EMBL" id="KAA4090762.1"/>
    </source>
</evidence>
<evidence type="ECO:0000313" key="11">
    <source>
        <dbReference type="EMBL" id="MDC2409310.1"/>
    </source>
</evidence>
<evidence type="ECO:0000313" key="19">
    <source>
        <dbReference type="Proteomes" id="UP000183670"/>
    </source>
</evidence>
<dbReference type="EMBL" id="QRVZ01000006">
    <property type="protein sequence ID" value="RGS84595.1"/>
    <property type="molecule type" value="Genomic_DNA"/>
</dbReference>
<dbReference type="AlphaFoldDB" id="A0A139KRX1"/>
<reference evidence="20 21" key="4">
    <citation type="submission" date="2018-08" db="EMBL/GenBank/DDBJ databases">
        <title>A genome reference for cultivated species of the human gut microbiota.</title>
        <authorList>
            <person name="Zou Y."/>
            <person name="Xue W."/>
            <person name="Luo G."/>
        </authorList>
    </citation>
    <scope>NUCLEOTIDE SEQUENCE [LARGE SCALE GENOMIC DNA]</scope>
    <source>
        <strain evidence="15 21">AF04-46</strain>
        <strain evidence="14 20">AF20-9LB</strain>
    </source>
</reference>
<keyword evidence="3" id="KW-0378">Hydrolase</keyword>
<reference evidence="18 19" key="1">
    <citation type="submission" date="2016-10" db="EMBL/GenBank/DDBJ databases">
        <authorList>
            <person name="de Groot N.N."/>
        </authorList>
    </citation>
    <scope>NUCLEOTIDE SEQUENCE [LARGE SCALE GENOMIC DNA]</scope>
    <source>
        <strain evidence="16 19">NLAE-zl-C500</strain>
        <strain evidence="17 18">NLAE-zl-C57</strain>
    </source>
</reference>
<dbReference type="EMBL" id="VWKB01000042">
    <property type="protein sequence ID" value="KAA4090762.1"/>
    <property type="molecule type" value="Genomic_DNA"/>
</dbReference>
<dbReference type="RefSeq" id="WP_004297398.1">
    <property type="nucleotide sequence ID" value="NZ_BAABYJ010000001.1"/>
</dbReference>
<evidence type="ECO:0000313" key="27">
    <source>
        <dbReference type="Proteomes" id="UP000478493"/>
    </source>
</evidence>
<dbReference type="PROSITE" id="PS51747">
    <property type="entry name" value="CYT_DCMP_DEAMINASES_2"/>
    <property type="match status" value="1"/>
</dbReference>
<dbReference type="Proteomes" id="UP000266492">
    <property type="component" value="Unassembled WGS sequence"/>
</dbReference>
<evidence type="ECO:0000256" key="2">
    <source>
        <dbReference type="ARBA" id="ARBA00022723"/>
    </source>
</evidence>